<organism evidence="1 2">
    <name type="scientific">Naganishia onofrii</name>
    <dbReference type="NCBI Taxonomy" id="1851511"/>
    <lineage>
        <taxon>Eukaryota</taxon>
        <taxon>Fungi</taxon>
        <taxon>Dikarya</taxon>
        <taxon>Basidiomycota</taxon>
        <taxon>Agaricomycotina</taxon>
        <taxon>Tremellomycetes</taxon>
        <taxon>Filobasidiales</taxon>
        <taxon>Filobasidiaceae</taxon>
        <taxon>Naganishia</taxon>
    </lineage>
</organism>
<proteinExistence type="predicted"/>
<accession>A0ACC2XVA9</accession>
<gene>
    <name evidence="1" type="ORF">QFC24_000244</name>
</gene>
<protein>
    <submittedName>
        <fullName evidence="1">Uncharacterized protein</fullName>
    </submittedName>
</protein>
<sequence>MHSSEKRHDMPIHIGLSPSVASYGRKHTAGHRSILTAISLTGCLIAVSLMAVSLWVLWTNGSFSQGTWKDALVANARPSADRQAFPTDIGFAGPTATGKEPGLILTAPYLPLQTSQPPLVAPHPSSGKVKHKHQEKDKDFNMLQSWGQLSPWYSVESHGLKKAESIGPDGCRIVAVHWLQRHGARYPGGGFGSALQSLCFLPQPAHDPDARPNWKATGSLSFLNEWEHKLGAEVLTPFGRQQLFDLGVSARIKYGFLLDKFTDRLPVFRTESQEEIRLLMLLLVRKPNAEIGSKFCKWWVSAGLLLSLCPSDSAGQRGSVDALELTRLLSGFFGIPAEDQYNLEVMVESQGYNCTLAPYLQCANDNVELARVVRDKSAVWEKYLLKGAQERLAMQIEGYNFTMEDAKDMMDMCPWETVALGYSAFCDLFTAEEWKGFQHLSDIGLWYGASFGSPVARASGIGYVQELISRLTHSK</sequence>
<keyword evidence="2" id="KW-1185">Reference proteome</keyword>
<comment type="caution">
    <text evidence="1">The sequence shown here is derived from an EMBL/GenBank/DDBJ whole genome shotgun (WGS) entry which is preliminary data.</text>
</comment>
<evidence type="ECO:0000313" key="1">
    <source>
        <dbReference type="EMBL" id="KAJ9127958.1"/>
    </source>
</evidence>
<dbReference type="Proteomes" id="UP001234202">
    <property type="component" value="Unassembled WGS sequence"/>
</dbReference>
<reference evidence="1" key="1">
    <citation type="submission" date="2023-04" db="EMBL/GenBank/DDBJ databases">
        <title>Draft Genome sequencing of Naganishia species isolated from polar environments using Oxford Nanopore Technology.</title>
        <authorList>
            <person name="Leo P."/>
            <person name="Venkateswaran K."/>
        </authorList>
    </citation>
    <scope>NUCLEOTIDE SEQUENCE</scope>
    <source>
        <strain evidence="1">DBVPG 5303</strain>
    </source>
</reference>
<name>A0ACC2XVA9_9TREE</name>
<dbReference type="EMBL" id="JASBWV010000001">
    <property type="protein sequence ID" value="KAJ9127958.1"/>
    <property type="molecule type" value="Genomic_DNA"/>
</dbReference>
<evidence type="ECO:0000313" key="2">
    <source>
        <dbReference type="Proteomes" id="UP001234202"/>
    </source>
</evidence>